<evidence type="ECO:0000256" key="5">
    <source>
        <dbReference type="ARBA" id="ARBA00022741"/>
    </source>
</evidence>
<feature type="region of interest" description="Disordered" evidence="12">
    <location>
        <begin position="677"/>
        <end position="756"/>
    </location>
</feature>
<evidence type="ECO:0000256" key="4">
    <source>
        <dbReference type="ARBA" id="ARBA00022723"/>
    </source>
</evidence>
<evidence type="ECO:0000256" key="1">
    <source>
        <dbReference type="ARBA" id="ARBA00001946"/>
    </source>
</evidence>
<feature type="compositionally biased region" description="Polar residues" evidence="12">
    <location>
        <begin position="1022"/>
        <end position="1033"/>
    </location>
</feature>
<dbReference type="GO" id="GO:0000226">
    <property type="term" value="P:microtubule cytoskeleton organization"/>
    <property type="evidence" value="ECO:0007669"/>
    <property type="project" value="TreeGrafter"/>
</dbReference>
<feature type="region of interest" description="Disordered" evidence="12">
    <location>
        <begin position="430"/>
        <end position="462"/>
    </location>
</feature>
<proteinExistence type="predicted"/>
<dbReference type="SUPFAM" id="SSF57625">
    <property type="entry name" value="Invertebrate chitin-binding proteins"/>
    <property type="match status" value="1"/>
</dbReference>
<keyword evidence="9" id="KW-0832">Ubl conjugation</keyword>
<feature type="compositionally biased region" description="Polar residues" evidence="12">
    <location>
        <begin position="1262"/>
        <end position="1274"/>
    </location>
</feature>
<keyword evidence="5 11" id="KW-0547">Nucleotide-binding</keyword>
<accession>A0A484BJQ3</accession>
<comment type="caution">
    <text evidence="15">The sequence shown here is derived from an EMBL/GenBank/DDBJ whole genome shotgun (WGS) entry which is preliminary data.</text>
</comment>
<dbReference type="PROSITE" id="PS00108">
    <property type="entry name" value="PROTEIN_KINASE_ST"/>
    <property type="match status" value="1"/>
</dbReference>
<feature type="compositionally biased region" description="Low complexity" evidence="12">
    <location>
        <begin position="610"/>
        <end position="626"/>
    </location>
</feature>
<feature type="region of interest" description="Disordered" evidence="12">
    <location>
        <begin position="1188"/>
        <end position="1219"/>
    </location>
</feature>
<feature type="region of interest" description="Disordered" evidence="12">
    <location>
        <begin position="921"/>
        <end position="942"/>
    </location>
</feature>
<dbReference type="InterPro" id="IPR017441">
    <property type="entry name" value="Protein_kinase_ATP_BS"/>
</dbReference>
<dbReference type="OrthoDB" id="541276at2759"/>
<sequence length="1369" mass="153475">MCNNGEIVPQTRGTRSSDIHALAQQGYKIGTKIGEGSYATVINAGFVDESGRNITLACKVIDKDKAPADFVEKFFPREMDILTKLDHPNIIQIHSILQRGPKIFIFMRFAERGDLLTHVKRVSFIEEKQAKIWFYQMANALKYLHSFDIAHRDLKCENILLSEHFNIKLADFGFACFCHSNGGKSVLSDTYCGSAAYAAPEVVYGMPYDPKLADAWSLGVILFIMLNGKMPFDDANLSRLLEDQRARKYAFRRKLHNVISPHAKATVAVLLDPCPESRWNLREILKCSWLQKEKERPKQEHLPSVIPDAESSGSERNRRLIPYMAFYLPAPELPINQQYAVKHGSSAGGSQLLAPPPAAPPSRIPVPVAYMPPSHHPQQQSHYQSNAADVYHALAVPHGPHGPVPPVPGKEPPSPGATFIAYKPLSAGAAKHKTVQHFPPLPQQEPPHHRQQEQLQPQQQQQQYELLPPGPQLQLQFQRQRAKQSKVNLTPFTPHNTLPGHFVPIIYTPLSKSNSNSNSNNNNNNELHNGNTINYNKKHPPSEIVYHKNVHQTQVATDYAGDVPTIAGVVPMPESQSQEEQEQQQQSAEETVPENPSVGYNVYNEPAVVTSATATSSTSSTSTKSALRVHQKSPAYGHVSKYESYFNMSPEQQQQRQPQSHPQPLTPQEKYVLYLQQRMKQQRQQQQQTQQERLHHQHQHHHHHSHHNHHQQQQPEPSNTKAAKHPHTPHTHTPTAEPPSASHHSQLHNYNGLFGRPETPEQQVLHIPLRALLNPLQEQPKDTLLGSPAPPQFIDYLIDGPRQSLDEEQQQHQQQQHAYILVTTTAPYTDHSPRLPDLPPPTRRPHLYKQQPTLRLQPVTPVHKYQATRRPVYISPPTPSETVKITPKYVYVTSKPPAGAIHSEQPQAPPPIKLKPIHKYAQERPHAAPRPSPALAPNDIDQLPDIRTSSLAEILHKLQASNHLPQTLTPDNIDNSIKTLIRILQNLKRTQTIVPHPPQHHETKPSSSVSGSGSGHPDYDYNTGSDEAQQTPAKTAGHVDADLLNLKGPNKHPGPSTGRAGIDYPNYAEIPKTSFECTQQRYKGFFGDPETNCQVWHYCDLNGGKASFLCPNGTIFSQIALTCDWWFNVKCSTTSQLYVLNERLYKYILPFNPKFPEDYNGPIVDKYLAMKFQEMEEKMRLEKQRKANQIAEKPDALGEASTPALPKNHKPSPKHGSGINAQVYEQSSERNLLIDDEIDDISERGTFDTYGQAPTTIMAPVPTTTPILQDSQTLGHRPIVVSSTPGPDLSDELDTLPTLSSDPESELSEDSPESSEEVEEKLQNLRDTNSSAGQKQLETTKVSVEKQEVIEIKTDGSTGHLMPIEQARK</sequence>
<dbReference type="PROSITE" id="PS50011">
    <property type="entry name" value="PROTEIN_KINASE_DOM"/>
    <property type="match status" value="1"/>
</dbReference>
<evidence type="ECO:0000256" key="3">
    <source>
        <dbReference type="ARBA" id="ARBA00022553"/>
    </source>
</evidence>
<feature type="compositionally biased region" description="Low complexity" evidence="12">
    <location>
        <begin position="513"/>
        <end position="525"/>
    </location>
</feature>
<dbReference type="GO" id="GO:0007283">
    <property type="term" value="P:spermatogenesis"/>
    <property type="evidence" value="ECO:0007669"/>
    <property type="project" value="UniProtKB-KW"/>
</dbReference>
<gene>
    <name evidence="15" type="ORF">AWZ03_004518</name>
</gene>
<evidence type="ECO:0000313" key="15">
    <source>
        <dbReference type="EMBL" id="TDG49033.1"/>
    </source>
</evidence>
<dbReference type="SMART" id="SM00220">
    <property type="entry name" value="S_TKc"/>
    <property type="match status" value="1"/>
</dbReference>
<feature type="region of interest" description="Disordered" evidence="12">
    <location>
        <begin position="1238"/>
        <end position="1343"/>
    </location>
</feature>
<dbReference type="SUPFAM" id="SSF56112">
    <property type="entry name" value="Protein kinase-like (PK-like)"/>
    <property type="match status" value="1"/>
</dbReference>
<dbReference type="GO" id="GO:0005576">
    <property type="term" value="C:extracellular region"/>
    <property type="evidence" value="ECO:0007669"/>
    <property type="project" value="InterPro"/>
</dbReference>
<feature type="compositionally biased region" description="Low complexity" evidence="12">
    <location>
        <begin position="453"/>
        <end position="462"/>
    </location>
</feature>
<evidence type="ECO:0008006" key="17">
    <source>
        <dbReference type="Google" id="ProtNLM"/>
    </source>
</evidence>
<evidence type="ECO:0000256" key="7">
    <source>
        <dbReference type="ARBA" id="ARBA00022840"/>
    </source>
</evidence>
<feature type="compositionally biased region" description="Low complexity" evidence="12">
    <location>
        <begin position="731"/>
        <end position="742"/>
    </location>
</feature>
<feature type="region of interest" description="Disordered" evidence="12">
    <location>
        <begin position="513"/>
        <end position="539"/>
    </location>
</feature>
<dbReference type="GO" id="GO:0005737">
    <property type="term" value="C:cytoplasm"/>
    <property type="evidence" value="ECO:0007669"/>
    <property type="project" value="TreeGrafter"/>
</dbReference>
<dbReference type="STRING" id="7232.A0A484BJQ3"/>
<dbReference type="PANTHER" id="PTHR24346:SF102">
    <property type="entry name" value="TESTIS-SPECIFIC SERINE_THREONINE-PROTEIN KINASE 1"/>
    <property type="match status" value="1"/>
</dbReference>
<evidence type="ECO:0000256" key="2">
    <source>
        <dbReference type="ARBA" id="ARBA00022473"/>
    </source>
</evidence>
<feature type="compositionally biased region" description="Polar residues" evidence="12">
    <location>
        <begin position="526"/>
        <end position="535"/>
    </location>
</feature>
<dbReference type="Pfam" id="PF01607">
    <property type="entry name" value="CBM_14"/>
    <property type="match status" value="1"/>
</dbReference>
<keyword evidence="10" id="KW-0744">Spermatogenesis</keyword>
<keyword evidence="6" id="KW-0221">Differentiation</keyword>
<keyword evidence="7 11" id="KW-0067">ATP-binding</keyword>
<dbReference type="FunFam" id="1.10.510.10:FF:000943">
    <property type="entry name" value="testis-specific serine/threonine-protein kinase 1"/>
    <property type="match status" value="1"/>
</dbReference>
<dbReference type="GO" id="GO:0005524">
    <property type="term" value="F:ATP binding"/>
    <property type="evidence" value="ECO:0007669"/>
    <property type="project" value="UniProtKB-UniRule"/>
</dbReference>
<feature type="binding site" evidence="11">
    <location>
        <position position="59"/>
    </location>
    <ligand>
        <name>ATP</name>
        <dbReference type="ChEBI" id="CHEBI:30616"/>
    </ligand>
</feature>
<dbReference type="PROSITE" id="PS50940">
    <property type="entry name" value="CHIT_BIND_II"/>
    <property type="match status" value="1"/>
</dbReference>
<evidence type="ECO:0000313" key="16">
    <source>
        <dbReference type="Proteomes" id="UP000295192"/>
    </source>
</evidence>
<feature type="compositionally biased region" description="Acidic residues" evidence="12">
    <location>
        <begin position="1303"/>
        <end position="1319"/>
    </location>
</feature>
<dbReference type="EMBL" id="LSRL02000027">
    <property type="protein sequence ID" value="TDG49033.1"/>
    <property type="molecule type" value="Genomic_DNA"/>
</dbReference>
<dbReference type="Proteomes" id="UP000295192">
    <property type="component" value="Unassembled WGS sequence"/>
</dbReference>
<feature type="region of interest" description="Disordered" evidence="12">
    <location>
        <begin position="565"/>
        <end position="635"/>
    </location>
</feature>
<evidence type="ECO:0000256" key="11">
    <source>
        <dbReference type="PROSITE-ProRule" id="PRU10141"/>
    </source>
</evidence>
<dbReference type="InterPro" id="IPR036508">
    <property type="entry name" value="Chitin-bd_dom_sf"/>
</dbReference>
<keyword evidence="2" id="KW-0217">Developmental protein</keyword>
<dbReference type="InterPro" id="IPR011009">
    <property type="entry name" value="Kinase-like_dom_sf"/>
</dbReference>
<feature type="compositionally biased region" description="Polar residues" evidence="12">
    <location>
        <begin position="1325"/>
        <end position="1342"/>
    </location>
</feature>
<evidence type="ECO:0000256" key="10">
    <source>
        <dbReference type="ARBA" id="ARBA00022871"/>
    </source>
</evidence>
<keyword evidence="16" id="KW-1185">Reference proteome</keyword>
<keyword evidence="3" id="KW-0597">Phosphoprotein</keyword>
<dbReference type="InterPro" id="IPR002557">
    <property type="entry name" value="Chitin-bd_dom"/>
</dbReference>
<feature type="compositionally biased region" description="Low complexity" evidence="12">
    <location>
        <begin position="677"/>
        <end position="691"/>
    </location>
</feature>
<feature type="region of interest" description="Disordered" evidence="12">
    <location>
        <begin position="994"/>
        <end position="1035"/>
    </location>
</feature>
<dbReference type="GO" id="GO:0035556">
    <property type="term" value="P:intracellular signal transduction"/>
    <property type="evidence" value="ECO:0007669"/>
    <property type="project" value="TreeGrafter"/>
</dbReference>
<dbReference type="PANTHER" id="PTHR24346">
    <property type="entry name" value="MAP/MICROTUBULE AFFINITY-REGULATING KINASE"/>
    <property type="match status" value="1"/>
</dbReference>
<dbReference type="PROSITE" id="PS00107">
    <property type="entry name" value="PROTEIN_KINASE_ATP"/>
    <property type="match status" value="1"/>
</dbReference>
<feature type="domain" description="Protein kinase" evidence="13">
    <location>
        <begin position="27"/>
        <end position="290"/>
    </location>
</feature>
<keyword evidence="8" id="KW-0460">Magnesium</keyword>
<evidence type="ECO:0000256" key="9">
    <source>
        <dbReference type="ARBA" id="ARBA00022843"/>
    </source>
</evidence>
<dbReference type="GO" id="GO:0008061">
    <property type="term" value="F:chitin binding"/>
    <property type="evidence" value="ECO:0007669"/>
    <property type="project" value="InterPro"/>
</dbReference>
<reference evidence="15 16" key="1">
    <citation type="journal article" date="2019" name="J. Hered.">
        <title>An Improved Genome Assembly for Drosophila navojoa, the Basal Species in the mojavensis Cluster.</title>
        <authorList>
            <person name="Vanderlinde T."/>
            <person name="Dupim E.G."/>
            <person name="Nazario-Yepiz N.O."/>
            <person name="Carvalho A.B."/>
        </authorList>
    </citation>
    <scope>NUCLEOTIDE SEQUENCE [LARGE SCALE GENOMIC DNA]</scope>
    <source>
        <strain evidence="15">Navoj_Jal97</strain>
        <tissue evidence="15">Whole organism</tissue>
    </source>
</reference>
<name>A0A484BJQ3_DRONA</name>
<keyword evidence="4" id="KW-0479">Metal-binding</keyword>
<dbReference type="InterPro" id="IPR000719">
    <property type="entry name" value="Prot_kinase_dom"/>
</dbReference>
<dbReference type="Gene3D" id="1.10.510.10">
    <property type="entry name" value="Transferase(Phosphotransferase) domain 1"/>
    <property type="match status" value="1"/>
</dbReference>
<organism evidence="15 16">
    <name type="scientific">Drosophila navojoa</name>
    <name type="common">Fruit fly</name>
    <dbReference type="NCBI Taxonomy" id="7232"/>
    <lineage>
        <taxon>Eukaryota</taxon>
        <taxon>Metazoa</taxon>
        <taxon>Ecdysozoa</taxon>
        <taxon>Arthropoda</taxon>
        <taxon>Hexapoda</taxon>
        <taxon>Insecta</taxon>
        <taxon>Pterygota</taxon>
        <taxon>Neoptera</taxon>
        <taxon>Endopterygota</taxon>
        <taxon>Diptera</taxon>
        <taxon>Brachycera</taxon>
        <taxon>Muscomorpha</taxon>
        <taxon>Ephydroidea</taxon>
        <taxon>Drosophilidae</taxon>
        <taxon>Drosophila</taxon>
    </lineage>
</organism>
<dbReference type="GO" id="GO:0050321">
    <property type="term" value="F:tau-protein kinase activity"/>
    <property type="evidence" value="ECO:0007669"/>
    <property type="project" value="TreeGrafter"/>
</dbReference>
<dbReference type="OMA" id="HNYKATR"/>
<protein>
    <recommendedName>
        <fullName evidence="17">Protein kinase domain-containing protein</fullName>
    </recommendedName>
</protein>
<evidence type="ECO:0000256" key="8">
    <source>
        <dbReference type="ARBA" id="ARBA00022842"/>
    </source>
</evidence>
<dbReference type="Pfam" id="PF00069">
    <property type="entry name" value="Pkinase"/>
    <property type="match status" value="1"/>
</dbReference>
<dbReference type="GO" id="GO:0000287">
    <property type="term" value="F:magnesium ion binding"/>
    <property type="evidence" value="ECO:0007669"/>
    <property type="project" value="UniProtKB-ARBA"/>
</dbReference>
<dbReference type="Gene3D" id="2.170.140.10">
    <property type="entry name" value="Chitin binding domain"/>
    <property type="match status" value="1"/>
</dbReference>
<dbReference type="InterPro" id="IPR008271">
    <property type="entry name" value="Ser/Thr_kinase_AS"/>
</dbReference>
<feature type="domain" description="Chitin-binding type-2" evidence="14">
    <location>
        <begin position="1074"/>
        <end position="1133"/>
    </location>
</feature>
<evidence type="ECO:0000259" key="13">
    <source>
        <dbReference type="PROSITE" id="PS50011"/>
    </source>
</evidence>
<dbReference type="SMART" id="SM00494">
    <property type="entry name" value="ChtBD2"/>
    <property type="match status" value="1"/>
</dbReference>
<feature type="compositionally biased region" description="Basic residues" evidence="12">
    <location>
        <begin position="695"/>
        <end position="710"/>
    </location>
</feature>
<evidence type="ECO:0000256" key="6">
    <source>
        <dbReference type="ARBA" id="ARBA00022782"/>
    </source>
</evidence>
<evidence type="ECO:0000259" key="14">
    <source>
        <dbReference type="PROSITE" id="PS50940"/>
    </source>
</evidence>
<evidence type="ECO:0000256" key="12">
    <source>
        <dbReference type="SAM" id="MobiDB-lite"/>
    </source>
</evidence>
<comment type="cofactor">
    <cofactor evidence="1">
        <name>Mg(2+)</name>
        <dbReference type="ChEBI" id="CHEBI:18420"/>
    </cofactor>
</comment>
<dbReference type="CDD" id="cd14080">
    <property type="entry name" value="STKc_TSSK-like"/>
    <property type="match status" value="1"/>
</dbReference>
<dbReference type="GO" id="GO:0030154">
    <property type="term" value="P:cell differentiation"/>
    <property type="evidence" value="ECO:0007669"/>
    <property type="project" value="UniProtKB-KW"/>
</dbReference>